<reference evidence="4 5" key="1">
    <citation type="submission" date="2023-01" db="EMBL/GenBank/DDBJ databases">
        <title>Analysis of 21 Apiospora genomes using comparative genomics revels a genus with tremendous synthesis potential of carbohydrate active enzymes and secondary metabolites.</title>
        <authorList>
            <person name="Sorensen T."/>
        </authorList>
    </citation>
    <scope>NUCLEOTIDE SEQUENCE [LARGE SCALE GENOMIC DNA]</scope>
    <source>
        <strain evidence="4 5">CBS 117206</strain>
    </source>
</reference>
<dbReference type="InterPro" id="IPR023298">
    <property type="entry name" value="ATPase_P-typ_TM_dom_sf"/>
</dbReference>
<dbReference type="EMBL" id="JAQQWP010000009">
    <property type="protein sequence ID" value="KAK8100673.1"/>
    <property type="molecule type" value="Genomic_DNA"/>
</dbReference>
<feature type="transmembrane region" description="Helical" evidence="2">
    <location>
        <begin position="27"/>
        <end position="46"/>
    </location>
</feature>
<feature type="domain" description="P-type ATPase A" evidence="3">
    <location>
        <begin position="153"/>
        <end position="205"/>
    </location>
</feature>
<sequence>MVMLSNTNVVFAVRELAALLAVGLGDWLDFGVIVGILLLNVFVGFYQEKQAADVVASLKGDIAMRATVVRDGQEQQIPARELVPGDIISTCRSTRLPPPSSELCSWLRGVPDLPSGHPRRGPNHTRRLPAHAKKDDEEDFDYEHAHYGLTLIACDQSAITGESLAVDKYMGDMLFYTAGCKRGKAYAIITTSARYSFTGKTANLAQGTKDRGHFKQAMDSVYLVNRACHVLDPGSLDWRVLSPRSHCHPGRTDTSPLHTGIVHHPDSEEIS</sequence>
<evidence type="ECO:0000256" key="1">
    <source>
        <dbReference type="SAM" id="MobiDB-lite"/>
    </source>
</evidence>
<dbReference type="Pfam" id="PF00122">
    <property type="entry name" value="E1-E2_ATPase"/>
    <property type="match status" value="1"/>
</dbReference>
<keyword evidence="5" id="KW-1185">Reference proteome</keyword>
<organism evidence="4 5">
    <name type="scientific">Apiospora kogelbergensis</name>
    <dbReference type="NCBI Taxonomy" id="1337665"/>
    <lineage>
        <taxon>Eukaryota</taxon>
        <taxon>Fungi</taxon>
        <taxon>Dikarya</taxon>
        <taxon>Ascomycota</taxon>
        <taxon>Pezizomycotina</taxon>
        <taxon>Sordariomycetes</taxon>
        <taxon>Xylariomycetidae</taxon>
        <taxon>Amphisphaeriales</taxon>
        <taxon>Apiosporaceae</taxon>
        <taxon>Apiospora</taxon>
    </lineage>
</organism>
<evidence type="ECO:0000259" key="3">
    <source>
        <dbReference type="Pfam" id="PF00122"/>
    </source>
</evidence>
<keyword evidence="2" id="KW-0472">Membrane</keyword>
<feature type="region of interest" description="Disordered" evidence="1">
    <location>
        <begin position="249"/>
        <end position="271"/>
    </location>
</feature>
<dbReference type="SUPFAM" id="SSF81653">
    <property type="entry name" value="Calcium ATPase, transduction domain A"/>
    <property type="match status" value="2"/>
</dbReference>
<dbReference type="PANTHER" id="PTHR42861">
    <property type="entry name" value="CALCIUM-TRANSPORTING ATPASE"/>
    <property type="match status" value="1"/>
</dbReference>
<dbReference type="InterPro" id="IPR008250">
    <property type="entry name" value="ATPase_P-typ_transduc_dom_A_sf"/>
</dbReference>
<dbReference type="Gene3D" id="1.20.1110.10">
    <property type="entry name" value="Calcium-transporting ATPase, transmembrane domain"/>
    <property type="match status" value="2"/>
</dbReference>
<name>A0AAW0QHJ7_9PEZI</name>
<dbReference type="Proteomes" id="UP001392437">
    <property type="component" value="Unassembled WGS sequence"/>
</dbReference>
<evidence type="ECO:0000313" key="5">
    <source>
        <dbReference type="Proteomes" id="UP001392437"/>
    </source>
</evidence>
<protein>
    <submittedName>
        <fullName evidence="4">Plasma-membrane proton-efflux P-type ATPase</fullName>
    </submittedName>
</protein>
<evidence type="ECO:0000313" key="4">
    <source>
        <dbReference type="EMBL" id="KAK8100673.1"/>
    </source>
</evidence>
<dbReference type="SUPFAM" id="SSF81665">
    <property type="entry name" value="Calcium ATPase, transmembrane domain M"/>
    <property type="match status" value="1"/>
</dbReference>
<keyword evidence="2" id="KW-0812">Transmembrane</keyword>
<dbReference type="Gene3D" id="2.70.150.10">
    <property type="entry name" value="Calcium-transporting ATPase, cytoplasmic transduction domain A"/>
    <property type="match status" value="2"/>
</dbReference>
<proteinExistence type="predicted"/>
<gene>
    <name evidence="4" type="ORF">PG999_011047</name>
</gene>
<dbReference type="InterPro" id="IPR059000">
    <property type="entry name" value="ATPase_P-type_domA"/>
</dbReference>
<evidence type="ECO:0000256" key="2">
    <source>
        <dbReference type="SAM" id="Phobius"/>
    </source>
</evidence>
<feature type="compositionally biased region" description="Basic residues" evidence="1">
    <location>
        <begin position="117"/>
        <end position="131"/>
    </location>
</feature>
<dbReference type="AlphaFoldDB" id="A0AAW0QHJ7"/>
<accession>A0AAW0QHJ7</accession>
<keyword evidence="2" id="KW-1133">Transmembrane helix</keyword>
<comment type="caution">
    <text evidence="4">The sequence shown here is derived from an EMBL/GenBank/DDBJ whole genome shotgun (WGS) entry which is preliminary data.</text>
</comment>
<feature type="region of interest" description="Disordered" evidence="1">
    <location>
        <begin position="114"/>
        <end position="135"/>
    </location>
</feature>